<organism evidence="1 2">
    <name type="scientific">Clostridium cadaveris</name>
    <dbReference type="NCBI Taxonomy" id="1529"/>
    <lineage>
        <taxon>Bacteria</taxon>
        <taxon>Bacillati</taxon>
        <taxon>Bacillota</taxon>
        <taxon>Clostridia</taxon>
        <taxon>Eubacteriales</taxon>
        <taxon>Clostridiaceae</taxon>
        <taxon>Clostridium</taxon>
    </lineage>
</organism>
<dbReference type="Proteomes" id="UP000246114">
    <property type="component" value="Unassembled WGS sequence"/>
</dbReference>
<evidence type="ECO:0000313" key="1">
    <source>
        <dbReference type="EMBL" id="PWL55367.1"/>
    </source>
</evidence>
<comment type="caution">
    <text evidence="1">The sequence shown here is derived from an EMBL/GenBank/DDBJ whole genome shotgun (WGS) entry which is preliminary data.</text>
</comment>
<reference evidence="1 2" key="1">
    <citation type="submission" date="2018-03" db="EMBL/GenBank/DDBJ databases">
        <title>The uncultured portion of the human microbiome is neutrally assembled.</title>
        <authorList>
            <person name="Jeraldo P."/>
            <person name="Boardman L."/>
            <person name="White B.A."/>
            <person name="Nelson H."/>
            <person name="Goldenfeld N."/>
            <person name="Chia N."/>
        </authorList>
    </citation>
    <scope>NUCLEOTIDE SEQUENCE [LARGE SCALE GENOMIC DNA]</scope>
    <source>
        <strain evidence="1">CIM:MAG 903</strain>
    </source>
</reference>
<gene>
    <name evidence="1" type="ORF">DBY38_01990</name>
</gene>
<proteinExistence type="predicted"/>
<name>A0A316MA69_9CLOT</name>
<dbReference type="RefSeq" id="WP_178311081.1">
    <property type="nucleotide sequence ID" value="NZ_JACATM010000003.1"/>
</dbReference>
<protein>
    <submittedName>
        <fullName evidence="1">Uncharacterized protein</fullName>
    </submittedName>
</protein>
<dbReference type="AlphaFoldDB" id="A0A316MA69"/>
<sequence length="126" mass="14807">MCDIPTRLECAYCIRSESHGGECTGKKNNEQGCLIFKRDKRGCIRRADLKIPFNLYDYIPPLNFWENDKWVVYGKDTSIKIHSIKHLSWEKGAGILYVHADCSYYVDEFSHEYEKEQNKPKLKVIK</sequence>
<dbReference type="EMBL" id="QAMZ01000007">
    <property type="protein sequence ID" value="PWL55367.1"/>
    <property type="molecule type" value="Genomic_DNA"/>
</dbReference>
<accession>A0A316MA69</accession>
<evidence type="ECO:0000313" key="2">
    <source>
        <dbReference type="Proteomes" id="UP000246114"/>
    </source>
</evidence>